<keyword evidence="5" id="KW-0411">Iron-sulfur</keyword>
<proteinExistence type="predicted"/>
<reference evidence="8 9" key="1">
    <citation type="journal article" date="2009" name="Environ. Microbiol.">
        <title>Genome sequence of Desulfobacterium autotrophicum HRM2, a marine sulfate reducer oxidizing organic carbon completely to carbon dioxide.</title>
        <authorList>
            <person name="Strittmatter A.W."/>
            <person name="Liesegang H."/>
            <person name="Rabus R."/>
            <person name="Decker I."/>
            <person name="Amann J."/>
            <person name="Andres S."/>
            <person name="Henne A."/>
            <person name="Fricke W.F."/>
            <person name="Martinez-Arias R."/>
            <person name="Bartels D."/>
            <person name="Goesmann A."/>
            <person name="Krause L."/>
            <person name="Puehler A."/>
            <person name="Klenk H.P."/>
            <person name="Richter M."/>
            <person name="Schuler M."/>
            <person name="Gloeckner F.O."/>
            <person name="Meyerdierks A."/>
            <person name="Gottschalk G."/>
            <person name="Amann R."/>
        </authorList>
    </citation>
    <scope>NUCLEOTIDE SEQUENCE [LARGE SCALE GENOMIC DNA]</scope>
    <source>
        <strain evidence="9">ATCC 43914 / DSM 3382 / HRM2</strain>
    </source>
</reference>
<evidence type="ECO:0000256" key="1">
    <source>
        <dbReference type="ARBA" id="ARBA00022630"/>
    </source>
</evidence>
<evidence type="ECO:0000259" key="7">
    <source>
        <dbReference type="PROSITE" id="PS51387"/>
    </source>
</evidence>
<keyword evidence="1" id="KW-0285">Flavoprotein</keyword>
<dbReference type="GO" id="GO:0071949">
    <property type="term" value="F:FAD binding"/>
    <property type="evidence" value="ECO:0007669"/>
    <property type="project" value="InterPro"/>
</dbReference>
<dbReference type="InterPro" id="IPR004113">
    <property type="entry name" value="FAD-bd_oxidored_4_C"/>
</dbReference>
<dbReference type="GO" id="GO:0051536">
    <property type="term" value="F:iron-sulfur cluster binding"/>
    <property type="evidence" value="ECO:0007669"/>
    <property type="project" value="UniProtKB-KW"/>
</dbReference>
<evidence type="ECO:0000256" key="4">
    <source>
        <dbReference type="ARBA" id="ARBA00023004"/>
    </source>
</evidence>
<evidence type="ECO:0000313" key="8">
    <source>
        <dbReference type="EMBL" id="ACN16616.1"/>
    </source>
</evidence>
<dbReference type="InterPro" id="IPR017896">
    <property type="entry name" value="4Fe4S_Fe-S-bd"/>
</dbReference>
<feature type="domain" description="4Fe-4S ferredoxin-type" evidence="6">
    <location>
        <begin position="752"/>
        <end position="781"/>
    </location>
</feature>
<dbReference type="InterPro" id="IPR016169">
    <property type="entry name" value="FAD-bd_PCMH_sub2"/>
</dbReference>
<dbReference type="PROSITE" id="PS51379">
    <property type="entry name" value="4FE4S_FER_2"/>
    <property type="match status" value="1"/>
</dbReference>
<dbReference type="PROSITE" id="PS51387">
    <property type="entry name" value="FAD_PCMH"/>
    <property type="match status" value="1"/>
</dbReference>
<dbReference type="EMBL" id="CP001087">
    <property type="protein sequence ID" value="ACN16616.1"/>
    <property type="molecule type" value="Genomic_DNA"/>
</dbReference>
<dbReference type="SUPFAM" id="SSF55103">
    <property type="entry name" value="FAD-linked oxidases, C-terminal domain"/>
    <property type="match status" value="1"/>
</dbReference>
<dbReference type="Pfam" id="PF02754">
    <property type="entry name" value="CCG"/>
    <property type="match status" value="2"/>
</dbReference>
<dbReference type="InterPro" id="IPR016164">
    <property type="entry name" value="FAD-linked_Oxase-like_C"/>
</dbReference>
<dbReference type="InterPro" id="IPR022153">
    <property type="entry name" value="DUF3683"/>
</dbReference>
<organism evidence="8 9">
    <name type="scientific">Desulforapulum autotrophicum (strain ATCC 43914 / DSM 3382 / VKM B-1955 / HRM2)</name>
    <name type="common">Desulfobacterium autotrophicum</name>
    <dbReference type="NCBI Taxonomy" id="177437"/>
    <lineage>
        <taxon>Bacteria</taxon>
        <taxon>Pseudomonadati</taxon>
        <taxon>Thermodesulfobacteriota</taxon>
        <taxon>Desulfobacteria</taxon>
        <taxon>Desulfobacterales</taxon>
        <taxon>Desulfobacteraceae</taxon>
        <taxon>Desulforapulum</taxon>
    </lineage>
</organism>
<dbReference type="PANTHER" id="PTHR42934:SF2">
    <property type="entry name" value="GLYCOLATE OXIDASE SUBUNIT GLCD"/>
    <property type="match status" value="1"/>
</dbReference>
<evidence type="ECO:0000313" key="9">
    <source>
        <dbReference type="Proteomes" id="UP000000442"/>
    </source>
</evidence>
<keyword evidence="3" id="KW-0274">FAD</keyword>
<dbReference type="InterPro" id="IPR017900">
    <property type="entry name" value="4Fe4S_Fe_S_CS"/>
</dbReference>
<dbReference type="InterPro" id="IPR051914">
    <property type="entry name" value="FAD-linked_OxidoTrans_Type4"/>
</dbReference>
<evidence type="ECO:0000256" key="3">
    <source>
        <dbReference type="ARBA" id="ARBA00022827"/>
    </source>
</evidence>
<name>C0Q9B1_DESAH</name>
<dbReference type="Proteomes" id="UP000000442">
    <property type="component" value="Chromosome"/>
</dbReference>
<protein>
    <submittedName>
        <fullName evidence="8">FAD-binding oxidoreductase (Iron-sulfur cluster-binding domain protein)</fullName>
        <ecNumber evidence="8">1.1.2.4</ecNumber>
    </submittedName>
</protein>
<evidence type="ECO:0000256" key="5">
    <source>
        <dbReference type="ARBA" id="ARBA00023014"/>
    </source>
</evidence>
<dbReference type="SUPFAM" id="SSF56176">
    <property type="entry name" value="FAD-binding/transporter-associated domain-like"/>
    <property type="match status" value="1"/>
</dbReference>
<gene>
    <name evidence="8" type="ordered locus">HRM2_35510</name>
</gene>
<dbReference type="Pfam" id="PF13183">
    <property type="entry name" value="Fer4_8"/>
    <property type="match status" value="1"/>
</dbReference>
<dbReference type="Pfam" id="PF02913">
    <property type="entry name" value="FAD-oxidase_C"/>
    <property type="match status" value="2"/>
</dbReference>
<dbReference type="InterPro" id="IPR006094">
    <property type="entry name" value="Oxid_FAD_bind_N"/>
</dbReference>
<dbReference type="Gene3D" id="1.10.1060.10">
    <property type="entry name" value="Alpha-helical ferredoxin"/>
    <property type="match status" value="1"/>
</dbReference>
<dbReference type="Pfam" id="PF12447">
    <property type="entry name" value="DUF3683"/>
    <property type="match status" value="1"/>
</dbReference>
<dbReference type="GO" id="GO:0046872">
    <property type="term" value="F:metal ion binding"/>
    <property type="evidence" value="ECO:0007669"/>
    <property type="project" value="UniProtKB-KW"/>
</dbReference>
<sequence>MKQQEREIPYNYTSAEDDQVIRHLFGQEMVHSIQNLKGSRDTGRSARLLFRFMGDMFIIDRNPFIFQELLDHPKRKNSFFKGIHKDLDTIDEGSADPKVSRVVDELRGYLSLLVQRIKKTAKERKRITRAIEAVTGPGSVYFDPFTLTSHTTDATDWRLYPPLAVVRPSMESQVAPLILAIKALGLNIIPRGGGTGLTGGGVPLTQTCIMINTEKLNTIHGIRQVLDKSGNPFSVIDLEAGVITEDAMAHAKASDLVFATDPTSSWASTIGGNLAENAGGKTAVLWGTAIDNILSYKIAMPDGNLLTVERKNHTLGKILPDAQVVFMVNDEQGALVRQVTLTGDEIRRPGLGKDVTNKTLNGLPGIQKEGCDGVITSATFILHPRFPLKKTFCLEFFGQDMTEAGKVISDISKRFRNRDGEACLIALEHFDEEYIKAIDYKAKAAGTDRLKAVLLIDMVAQTPDQLLRGENLLEQILDRYHQTELTPARNEDEAERFWRDRKRMGAIAKRTNAFKLNEDIVLPISSLADFAYFVDQYNLEEKRHTQLALVDDLMAYLERAKPLEDPQWLVAKVSHARALAAKARIKISKAARESLERQTYAEEFFGALLELLRGYTLVTETIHKIRKETLSRLIVIATHMHAGDGNVHVNIPVLSNDRKMMKRAGETADRIMAKALELEGAVSGEHGIGITKFTHLDTGVVEKFAVYRTEVDPTGLMNPGKLIDPLVMEKIFTPSFNLLGLEANILCHGSLSTLAASIANCVRCGRCKASCPVFFPQKNLFFHPRNKNLAVGALIEALLYTTQRTRSTKFRALQYLEEIADHCTICHKCLTNCPVNIDSGEVSVLEREILAERNFKHTPLATRMSLNYLGTRNELKNTVVRPLLVGLGGKIQRNASSLLTVLPEIKTFQEIKTLQMLKSPIPRAPGKTLRAVLPKCGPSQVILIEPQEPAVATVFYFPGCGSERLFSQIGKASVFILVKNRVRVILPPPFLCCGFPARVNAKIEEHQRLTLRATIIFSQIKEMFNDLDFDACAISCGTCKESLEALDAGTIFDCPVMDVSKFVLSMNPQPALNRDYLYHPPCHDSLEGGGEALVRSLSTGNVDTVPQCCSEAGTMAMSRPDISNAMLDRKGNAVKDLTRHRTLPIKMLTNCPSCLQGLGRNQALGITPVHIACELAELASGTDWEKELKTMMKTAEVINF</sequence>
<dbReference type="InterPro" id="IPR036318">
    <property type="entry name" value="FAD-bd_PCMH-like_sf"/>
</dbReference>
<dbReference type="eggNOG" id="COG0277">
    <property type="taxonomic scope" value="Bacteria"/>
</dbReference>
<dbReference type="eggNOG" id="COG0247">
    <property type="taxonomic scope" value="Bacteria"/>
</dbReference>
<dbReference type="HOGENOM" id="CLU_262983_0_0_7"/>
<keyword evidence="4" id="KW-0408">Iron</keyword>
<dbReference type="InterPro" id="IPR016166">
    <property type="entry name" value="FAD-bd_PCMH"/>
</dbReference>
<dbReference type="GO" id="GO:0004458">
    <property type="term" value="F:D-lactate dehydrogenase (cytochrome) activity"/>
    <property type="evidence" value="ECO:0007669"/>
    <property type="project" value="UniProtKB-EC"/>
</dbReference>
<dbReference type="RefSeq" id="WP_015905366.1">
    <property type="nucleotide sequence ID" value="NC_012108.1"/>
</dbReference>
<dbReference type="InterPro" id="IPR004017">
    <property type="entry name" value="Cys_rich_dom"/>
</dbReference>
<evidence type="ECO:0000256" key="2">
    <source>
        <dbReference type="ARBA" id="ARBA00022723"/>
    </source>
</evidence>
<dbReference type="Pfam" id="PF01565">
    <property type="entry name" value="FAD_binding_4"/>
    <property type="match status" value="1"/>
</dbReference>
<dbReference type="OrthoDB" id="9811557at2"/>
<feature type="domain" description="FAD-binding PCMH-type" evidence="7">
    <location>
        <begin position="158"/>
        <end position="385"/>
    </location>
</feature>
<accession>C0Q9B1</accession>
<keyword evidence="8" id="KW-0560">Oxidoreductase</keyword>
<dbReference type="AlphaFoldDB" id="C0Q9B1"/>
<dbReference type="KEGG" id="dat:HRM2_35510"/>
<dbReference type="PANTHER" id="PTHR42934">
    <property type="entry name" value="GLYCOLATE OXIDASE SUBUNIT GLCD"/>
    <property type="match status" value="1"/>
</dbReference>
<dbReference type="Gene3D" id="3.30.465.10">
    <property type="match status" value="1"/>
</dbReference>
<dbReference type="STRING" id="177437.HRM2_35510"/>
<keyword evidence="9" id="KW-1185">Reference proteome</keyword>
<dbReference type="Gene3D" id="3.30.70.2740">
    <property type="match status" value="1"/>
</dbReference>
<keyword evidence="2" id="KW-0479">Metal-binding</keyword>
<dbReference type="SUPFAM" id="SSF46548">
    <property type="entry name" value="alpha-helical ferredoxin"/>
    <property type="match status" value="1"/>
</dbReference>
<dbReference type="InterPro" id="IPR009051">
    <property type="entry name" value="Helical_ferredxn"/>
</dbReference>
<dbReference type="PROSITE" id="PS00198">
    <property type="entry name" value="4FE4S_FER_1"/>
    <property type="match status" value="1"/>
</dbReference>
<dbReference type="EC" id="1.1.2.4" evidence="8"/>
<evidence type="ECO:0000259" key="6">
    <source>
        <dbReference type="PROSITE" id="PS51379"/>
    </source>
</evidence>